<dbReference type="Proteomes" id="UP000002630">
    <property type="component" value="Unassembled WGS sequence"/>
</dbReference>
<gene>
    <name evidence="3" type="ORF">Esi_0319_0026</name>
</gene>
<accession>D7FWZ5</accession>
<keyword evidence="4" id="KW-1185">Reference proteome</keyword>
<evidence type="ECO:0000256" key="2">
    <source>
        <dbReference type="SAM" id="SignalP"/>
    </source>
</evidence>
<keyword evidence="2" id="KW-0732">Signal</keyword>
<name>D7FWZ5_ECTSI</name>
<sequence length="212" mass="22934">MGVWYAFRSGVLVAAAAAAVASPAEAFITSFGGGGSKMLRVGQRHQPSFKSSGSCSRQRRADLDMKYVPDGLSPEQWKKMQKEEAEKKKKMGDLGQVGVKSFKSRSLQAWQEDGAGHLFPVDPKKVKSGEIPPEKTPYMQRKGAWDNSDLAKKNLQKKWSATDKAYAAKPPPAGERAAAAAKKAADDKKKAQKAQKLNPDDVGKKKGIFGLG</sequence>
<organism evidence="3 4">
    <name type="scientific">Ectocarpus siliculosus</name>
    <name type="common">Brown alga</name>
    <name type="synonym">Conferva siliculosa</name>
    <dbReference type="NCBI Taxonomy" id="2880"/>
    <lineage>
        <taxon>Eukaryota</taxon>
        <taxon>Sar</taxon>
        <taxon>Stramenopiles</taxon>
        <taxon>Ochrophyta</taxon>
        <taxon>PX clade</taxon>
        <taxon>Phaeophyceae</taxon>
        <taxon>Ectocarpales</taxon>
        <taxon>Ectocarpaceae</taxon>
        <taxon>Ectocarpus</taxon>
    </lineage>
</organism>
<evidence type="ECO:0000256" key="1">
    <source>
        <dbReference type="SAM" id="MobiDB-lite"/>
    </source>
</evidence>
<dbReference type="AlphaFoldDB" id="D7FWZ5"/>
<feature type="chain" id="PRO_5003095965" evidence="2">
    <location>
        <begin position="27"/>
        <end position="212"/>
    </location>
</feature>
<reference evidence="3 4" key="1">
    <citation type="journal article" date="2010" name="Nature">
        <title>The Ectocarpus genome and the independent evolution of multicellularity in brown algae.</title>
        <authorList>
            <person name="Cock J.M."/>
            <person name="Sterck L."/>
            <person name="Rouze P."/>
            <person name="Scornet D."/>
            <person name="Allen A.E."/>
            <person name="Amoutzias G."/>
            <person name="Anthouard V."/>
            <person name="Artiguenave F."/>
            <person name="Aury J.M."/>
            <person name="Badger J.H."/>
            <person name="Beszteri B."/>
            <person name="Billiau K."/>
            <person name="Bonnet E."/>
            <person name="Bothwell J.H."/>
            <person name="Bowler C."/>
            <person name="Boyen C."/>
            <person name="Brownlee C."/>
            <person name="Carrano C.J."/>
            <person name="Charrier B."/>
            <person name="Cho G.Y."/>
            <person name="Coelho S.M."/>
            <person name="Collen J."/>
            <person name="Corre E."/>
            <person name="Da Silva C."/>
            <person name="Delage L."/>
            <person name="Delaroque N."/>
            <person name="Dittami S.M."/>
            <person name="Doulbeau S."/>
            <person name="Elias M."/>
            <person name="Farnham G."/>
            <person name="Gachon C.M."/>
            <person name="Gschloessl B."/>
            <person name="Heesch S."/>
            <person name="Jabbari K."/>
            <person name="Jubin C."/>
            <person name="Kawai H."/>
            <person name="Kimura K."/>
            <person name="Kloareg B."/>
            <person name="Kupper F.C."/>
            <person name="Lang D."/>
            <person name="Le Bail A."/>
            <person name="Leblanc C."/>
            <person name="Lerouge P."/>
            <person name="Lohr M."/>
            <person name="Lopez P.J."/>
            <person name="Martens C."/>
            <person name="Maumus F."/>
            <person name="Michel G."/>
            <person name="Miranda-Saavedra D."/>
            <person name="Morales J."/>
            <person name="Moreau H."/>
            <person name="Motomura T."/>
            <person name="Nagasato C."/>
            <person name="Napoli C.A."/>
            <person name="Nelson D.R."/>
            <person name="Nyvall-Collen P."/>
            <person name="Peters A.F."/>
            <person name="Pommier C."/>
            <person name="Potin P."/>
            <person name="Poulain J."/>
            <person name="Quesneville H."/>
            <person name="Read B."/>
            <person name="Rensing S.A."/>
            <person name="Ritter A."/>
            <person name="Rousvoal S."/>
            <person name="Samanta M."/>
            <person name="Samson G."/>
            <person name="Schroeder D.C."/>
            <person name="Segurens B."/>
            <person name="Strittmatter M."/>
            <person name="Tonon T."/>
            <person name="Tregear J.W."/>
            <person name="Valentin K."/>
            <person name="von Dassow P."/>
            <person name="Yamagishi T."/>
            <person name="Van de Peer Y."/>
            <person name="Wincker P."/>
        </authorList>
    </citation>
    <scope>NUCLEOTIDE SEQUENCE [LARGE SCALE GENOMIC DNA]</scope>
    <source>
        <strain evidence="4">Ec32 / CCAP1310/4</strain>
    </source>
</reference>
<dbReference type="InParanoid" id="D7FWZ5"/>
<evidence type="ECO:0000313" key="4">
    <source>
        <dbReference type="Proteomes" id="UP000002630"/>
    </source>
</evidence>
<dbReference type="eggNOG" id="ENOG502S4WB">
    <property type="taxonomic scope" value="Eukaryota"/>
</dbReference>
<feature type="region of interest" description="Disordered" evidence="1">
    <location>
        <begin position="161"/>
        <end position="212"/>
    </location>
</feature>
<feature type="region of interest" description="Disordered" evidence="1">
    <location>
        <begin position="116"/>
        <end position="147"/>
    </location>
</feature>
<dbReference type="EMBL" id="FN649760">
    <property type="protein sequence ID" value="CBJ32233.1"/>
    <property type="molecule type" value="Genomic_DNA"/>
</dbReference>
<feature type="signal peptide" evidence="2">
    <location>
        <begin position="1"/>
        <end position="26"/>
    </location>
</feature>
<evidence type="ECO:0000313" key="3">
    <source>
        <dbReference type="EMBL" id="CBJ32233.1"/>
    </source>
</evidence>
<proteinExistence type="predicted"/>
<protein>
    <submittedName>
        <fullName evidence="3">Uncharacterized protein</fullName>
    </submittedName>
</protein>
<dbReference type="OrthoDB" id="38535at2759"/>